<name>A0ABX7NZ24_9BACT</name>
<dbReference type="PANTHER" id="PTHR30469:SF15">
    <property type="entry name" value="HLYD FAMILY OF SECRETION PROTEINS"/>
    <property type="match status" value="1"/>
</dbReference>
<dbReference type="PANTHER" id="PTHR30469">
    <property type="entry name" value="MULTIDRUG RESISTANCE PROTEIN MDTA"/>
    <property type="match status" value="1"/>
</dbReference>
<dbReference type="InterPro" id="IPR058792">
    <property type="entry name" value="Beta-barrel_RND_2"/>
</dbReference>
<comment type="similarity">
    <text evidence="1">Belongs to the membrane fusion protein (MFP) (TC 8.A.1) family.</text>
</comment>
<dbReference type="Gene3D" id="2.40.50.100">
    <property type="match status" value="1"/>
</dbReference>
<protein>
    <submittedName>
        <fullName evidence="4">Efflux RND transporter periplasmic adaptor subunit</fullName>
    </submittedName>
</protein>
<dbReference type="NCBIfam" id="TIGR01730">
    <property type="entry name" value="RND_mfp"/>
    <property type="match status" value="1"/>
</dbReference>
<dbReference type="RefSeq" id="WP_206725742.1">
    <property type="nucleotide sequence ID" value="NZ_CP071090.1"/>
</dbReference>
<reference evidence="4 5" key="1">
    <citation type="submission" date="2021-02" db="EMBL/GenBank/DDBJ databases">
        <title>De Novo genome assembly of isolated myxobacteria.</title>
        <authorList>
            <person name="Stevens D.C."/>
        </authorList>
    </citation>
    <scope>NUCLEOTIDE SEQUENCE [LARGE SCALE GENOMIC DNA]</scope>
    <source>
        <strain evidence="5">SCPEA02</strain>
    </source>
</reference>
<evidence type="ECO:0000259" key="2">
    <source>
        <dbReference type="Pfam" id="PF25917"/>
    </source>
</evidence>
<dbReference type="Gene3D" id="2.40.30.170">
    <property type="match status" value="1"/>
</dbReference>
<evidence type="ECO:0000313" key="5">
    <source>
        <dbReference type="Proteomes" id="UP000662747"/>
    </source>
</evidence>
<dbReference type="Proteomes" id="UP000662747">
    <property type="component" value="Chromosome"/>
</dbReference>
<evidence type="ECO:0000259" key="3">
    <source>
        <dbReference type="Pfam" id="PF25954"/>
    </source>
</evidence>
<evidence type="ECO:0000313" key="4">
    <source>
        <dbReference type="EMBL" id="QSQ24176.1"/>
    </source>
</evidence>
<accession>A0ABX7NZ24</accession>
<proteinExistence type="inferred from homology"/>
<dbReference type="Pfam" id="PF25917">
    <property type="entry name" value="BSH_RND"/>
    <property type="match status" value="1"/>
</dbReference>
<dbReference type="Gene3D" id="2.40.420.20">
    <property type="match status" value="1"/>
</dbReference>
<keyword evidence="5" id="KW-1185">Reference proteome</keyword>
<gene>
    <name evidence="4" type="ORF">JY651_04170</name>
</gene>
<evidence type="ECO:0000256" key="1">
    <source>
        <dbReference type="ARBA" id="ARBA00009477"/>
    </source>
</evidence>
<dbReference type="InterPro" id="IPR006143">
    <property type="entry name" value="RND_pump_MFP"/>
</dbReference>
<dbReference type="Pfam" id="PF25954">
    <property type="entry name" value="Beta-barrel_RND_2"/>
    <property type="match status" value="1"/>
</dbReference>
<feature type="domain" description="CusB-like beta-barrel" evidence="3">
    <location>
        <begin position="209"/>
        <end position="276"/>
    </location>
</feature>
<dbReference type="SUPFAM" id="SSF111369">
    <property type="entry name" value="HlyD-like secretion proteins"/>
    <property type="match status" value="1"/>
</dbReference>
<dbReference type="InterPro" id="IPR058625">
    <property type="entry name" value="MdtA-like_BSH"/>
</dbReference>
<feature type="domain" description="Multidrug resistance protein MdtA-like barrel-sandwich hybrid" evidence="2">
    <location>
        <begin position="59"/>
        <end position="194"/>
    </location>
</feature>
<dbReference type="EMBL" id="CP071090">
    <property type="protein sequence ID" value="QSQ24176.1"/>
    <property type="molecule type" value="Genomic_DNA"/>
</dbReference>
<sequence>MRTRLALLLCLAVQSMACKQEPPAEPELPLPRVRVVPAQKGPAERTLRVAGELSAPPGREVKLTPLVPGRLVLLRVAEGDAVRTGQVLAEVEPGPVSAELQQAEATAREAAAAARAAEAKRARTEVLVQHGVAARQEAEQDQSAEAAAVAAEQRARAAVDVARRNVGRSQLQAPFDGIVTAVFIRQGETVDGTAQPVLQVSAVDPLELRAFVPQEDAARVHAGMRASLSVEGQEETSPGEVIAVSPAIDPRSGNVLVRLRFPNPKGALRLGAFGRAGIVLAEEGTAFPLPASALLPRGDGGLGVAVVQDGKVKSVPVTVWSEEGGRAVVQGPLQDGEEVIVEGGYSLPEGAGVEVVR</sequence>
<organism evidence="4 5">
    <name type="scientific">Pyxidicoccus parkwayensis</name>
    <dbReference type="NCBI Taxonomy" id="2813578"/>
    <lineage>
        <taxon>Bacteria</taxon>
        <taxon>Pseudomonadati</taxon>
        <taxon>Myxococcota</taxon>
        <taxon>Myxococcia</taxon>
        <taxon>Myxococcales</taxon>
        <taxon>Cystobacterineae</taxon>
        <taxon>Myxococcaceae</taxon>
        <taxon>Pyxidicoccus</taxon>
    </lineage>
</organism>
<dbReference type="Gene3D" id="1.10.287.470">
    <property type="entry name" value="Helix hairpin bin"/>
    <property type="match status" value="1"/>
</dbReference>